<dbReference type="Proteomes" id="UP000566819">
    <property type="component" value="Unassembled WGS sequence"/>
</dbReference>
<gene>
    <name evidence="1" type="ORF">G7Y89_g13395</name>
</gene>
<reference evidence="1 2" key="1">
    <citation type="submission" date="2020-03" db="EMBL/GenBank/DDBJ databases">
        <title>Draft Genome Sequence of Cudoniella acicularis.</title>
        <authorList>
            <person name="Buettner E."/>
            <person name="Kellner H."/>
        </authorList>
    </citation>
    <scope>NUCLEOTIDE SEQUENCE [LARGE SCALE GENOMIC DNA]</scope>
    <source>
        <strain evidence="1 2">DSM 108380</strain>
    </source>
</reference>
<sequence>MDTTSTTPPTHADLSTSLLQLLSNPLVLYHTAPYLPVPALLALGASNKSFQSLVHGTPGVFRHLDLTQIKAAQFQLAAIDHGGEVWRNVQLDENVTEDDFYGGPLRGIFSKLQRQHILQDVQTLILDGLSVTSDLVSEIICSDTFNVRILSVREVHHLNERKLQQALLYVIRPSRAPNTPKLEALYIFGPKDVAPVSRFERHLNRYPAGIAPIDTIPSYGGVTYSPGAQIGAKWNQKSGDTLADEIKKNGDKWYQRSGKVIAKPPSEEWAETIRACEGIISFDAVLCHGPRHTHPISADKLQKSTPWYKQREAHLPPRIATCALRSCCKCKTSPEGSSMFGRSPIEHFPLLAPPPLHSSTGKAAKTPSAEDTPDKKLLVRCLECLWNRYCESCHKWWCEDCYEVPDPAFHSSVAPQPWESVGSTTGGNPENDVKCAECIYRTQLMCKVCGGGYCTVHNEGSTLTTAGRHAIDGWCSRSGRRARELY</sequence>
<accession>A0A8H4R9Q5</accession>
<proteinExistence type="predicted"/>
<evidence type="ECO:0000313" key="1">
    <source>
        <dbReference type="EMBL" id="KAF4624775.1"/>
    </source>
</evidence>
<protein>
    <recommendedName>
        <fullName evidence="3">Ubiquitin fusion degradation protein</fullName>
    </recommendedName>
</protein>
<dbReference type="EMBL" id="JAAMPI010001557">
    <property type="protein sequence ID" value="KAF4624775.1"/>
    <property type="molecule type" value="Genomic_DNA"/>
</dbReference>
<comment type="caution">
    <text evidence="1">The sequence shown here is derived from an EMBL/GenBank/DDBJ whole genome shotgun (WGS) entry which is preliminary data.</text>
</comment>
<dbReference type="OrthoDB" id="5345494at2759"/>
<evidence type="ECO:0000313" key="2">
    <source>
        <dbReference type="Proteomes" id="UP000566819"/>
    </source>
</evidence>
<organism evidence="1 2">
    <name type="scientific">Cudoniella acicularis</name>
    <dbReference type="NCBI Taxonomy" id="354080"/>
    <lineage>
        <taxon>Eukaryota</taxon>
        <taxon>Fungi</taxon>
        <taxon>Dikarya</taxon>
        <taxon>Ascomycota</taxon>
        <taxon>Pezizomycotina</taxon>
        <taxon>Leotiomycetes</taxon>
        <taxon>Helotiales</taxon>
        <taxon>Tricladiaceae</taxon>
        <taxon>Cudoniella</taxon>
    </lineage>
</organism>
<keyword evidence="2" id="KW-1185">Reference proteome</keyword>
<dbReference type="AlphaFoldDB" id="A0A8H4R9Q5"/>
<evidence type="ECO:0008006" key="3">
    <source>
        <dbReference type="Google" id="ProtNLM"/>
    </source>
</evidence>
<name>A0A8H4R9Q5_9HELO</name>